<evidence type="ECO:0000256" key="4">
    <source>
        <dbReference type="ARBA" id="ARBA00022729"/>
    </source>
</evidence>
<dbReference type="RefSeq" id="WP_144617054.1">
    <property type="nucleotide sequence ID" value="NZ_CP042161.1"/>
</dbReference>
<evidence type="ECO:0000259" key="5">
    <source>
        <dbReference type="PROSITE" id="PS50983"/>
    </source>
</evidence>
<keyword evidence="3" id="KW-0813">Transport</keyword>
<feature type="domain" description="Fe/B12 periplasmic-binding" evidence="5">
    <location>
        <begin position="65"/>
        <end position="324"/>
    </location>
</feature>
<dbReference type="EMBL" id="CP042161">
    <property type="protein sequence ID" value="QDS35420.1"/>
    <property type="molecule type" value="Genomic_DNA"/>
</dbReference>
<dbReference type="Proteomes" id="UP000317713">
    <property type="component" value="Chromosome"/>
</dbReference>
<dbReference type="PANTHER" id="PTHR30532">
    <property type="entry name" value="IRON III DICITRATE-BINDING PERIPLASMIC PROTEIN"/>
    <property type="match status" value="1"/>
</dbReference>
<dbReference type="InterPro" id="IPR002491">
    <property type="entry name" value="ABC_transptr_periplasmic_BD"/>
</dbReference>
<dbReference type="GO" id="GO:0030288">
    <property type="term" value="C:outer membrane-bounded periplasmic space"/>
    <property type="evidence" value="ECO:0007669"/>
    <property type="project" value="TreeGrafter"/>
</dbReference>
<evidence type="ECO:0000313" key="6">
    <source>
        <dbReference type="EMBL" id="QDS35420.1"/>
    </source>
</evidence>
<dbReference type="PANTHER" id="PTHR30532:SF21">
    <property type="entry name" value="SIDEROPHORE-BINDING LIPOPROTEIN YFIY-RELATED"/>
    <property type="match status" value="1"/>
</dbReference>
<dbReference type="CDD" id="cd01146">
    <property type="entry name" value="FhuD"/>
    <property type="match status" value="1"/>
</dbReference>
<evidence type="ECO:0000256" key="3">
    <source>
        <dbReference type="ARBA" id="ARBA00022448"/>
    </source>
</evidence>
<comment type="similarity">
    <text evidence="2">Belongs to the bacterial solute-binding protein 8 family.</text>
</comment>
<accession>A0A517I948</accession>
<dbReference type="InterPro" id="IPR051313">
    <property type="entry name" value="Bact_iron-sidero_bind"/>
</dbReference>
<evidence type="ECO:0000256" key="1">
    <source>
        <dbReference type="ARBA" id="ARBA00004196"/>
    </source>
</evidence>
<comment type="subcellular location">
    <subcellularLocation>
        <location evidence="1">Cell envelope</location>
    </subcellularLocation>
</comment>
<keyword evidence="4" id="KW-0732">Signal</keyword>
<dbReference type="GO" id="GO:1901678">
    <property type="term" value="P:iron coordination entity transport"/>
    <property type="evidence" value="ECO:0007669"/>
    <property type="project" value="UniProtKB-ARBA"/>
</dbReference>
<sequence>MYRAFQLRLFFLLLLLAVVLHISGCGSTASPREQSANKQTESQSLLTRTYTDAYSDVEIPASPQKIAVLLDYFSDPLLTLGIKPHAATTSLVNDQFLPYIAKEMEGVIPIGSSESLNMERLLESEPDLIIAFGPSHEKVADQLRKIAPTIFISSELQGDWRQMLLEFGKIVGKEELAQQELKKYLDKVEAAKIELDKRAGNEVFVVMRVMPKELRVYGVDDTRIGRIIHQELDLQGVKLEGNKPMMPISFEELPALNPDHIFLMENVEKEAKNKLAEMKSSAVWKGLSAVQKNQVYIVEQQLWNRGVTPIGANHIIDQVLEFVK</sequence>
<organism evidence="6 7">
    <name type="scientific">Brevibacillus brevis</name>
    <name type="common">Bacillus brevis</name>
    <dbReference type="NCBI Taxonomy" id="1393"/>
    <lineage>
        <taxon>Bacteria</taxon>
        <taxon>Bacillati</taxon>
        <taxon>Bacillota</taxon>
        <taxon>Bacilli</taxon>
        <taxon>Bacillales</taxon>
        <taxon>Paenibacillaceae</taxon>
        <taxon>Brevibacillus</taxon>
    </lineage>
</organism>
<name>A0A517I948_BREBE</name>
<evidence type="ECO:0000313" key="7">
    <source>
        <dbReference type="Proteomes" id="UP000317713"/>
    </source>
</evidence>
<gene>
    <name evidence="6" type="ORF">FPS98_16165</name>
</gene>
<dbReference type="Pfam" id="PF01497">
    <property type="entry name" value="Peripla_BP_2"/>
    <property type="match status" value="1"/>
</dbReference>
<dbReference type="AlphaFoldDB" id="A0A517I948"/>
<dbReference type="Gene3D" id="3.40.50.1980">
    <property type="entry name" value="Nitrogenase molybdenum iron protein domain"/>
    <property type="match status" value="2"/>
</dbReference>
<evidence type="ECO:0000256" key="2">
    <source>
        <dbReference type="ARBA" id="ARBA00008814"/>
    </source>
</evidence>
<proteinExistence type="inferred from homology"/>
<reference evidence="6 7" key="1">
    <citation type="submission" date="2019-07" db="EMBL/GenBank/DDBJ databases">
        <title>Characterization of Brevibacillus brevis HK544, as a potential biocontrol agent.</title>
        <authorList>
            <person name="Kim H."/>
        </authorList>
    </citation>
    <scope>NUCLEOTIDE SEQUENCE [LARGE SCALE GENOMIC DNA]</scope>
    <source>
        <strain evidence="6 7">HK544</strain>
    </source>
</reference>
<protein>
    <submittedName>
        <fullName evidence="6">Iron-siderophore ABC transporter substrate-binding protein</fullName>
    </submittedName>
</protein>
<dbReference type="SUPFAM" id="SSF53807">
    <property type="entry name" value="Helical backbone' metal receptor"/>
    <property type="match status" value="1"/>
</dbReference>
<dbReference type="PROSITE" id="PS50983">
    <property type="entry name" value="FE_B12_PBP"/>
    <property type="match status" value="1"/>
</dbReference>